<protein>
    <submittedName>
        <fullName evidence="1">Uncharacterized protein</fullName>
    </submittedName>
</protein>
<accession>A0A420H721</accession>
<organism evidence="1 2">
    <name type="scientific">Golovinomyces cichoracearum</name>
    <dbReference type="NCBI Taxonomy" id="62708"/>
    <lineage>
        <taxon>Eukaryota</taxon>
        <taxon>Fungi</taxon>
        <taxon>Dikarya</taxon>
        <taxon>Ascomycota</taxon>
        <taxon>Pezizomycotina</taxon>
        <taxon>Leotiomycetes</taxon>
        <taxon>Erysiphales</taxon>
        <taxon>Erysiphaceae</taxon>
        <taxon>Golovinomyces</taxon>
    </lineage>
</organism>
<evidence type="ECO:0000313" key="1">
    <source>
        <dbReference type="EMBL" id="RKF53222.1"/>
    </source>
</evidence>
<sequence>MEEYRPVLPNTARHFSSSNFSNTQPLESSVCAYSVAQSLYVYTEELYRNSILLNSTDVVWRMQQCCTKQVAKMNTTMLSMPSRFSHTGNTYLEQQYTLRACNRDYRRSVSKRAPLQHLVELDGCRQLGKIAPLTTFDTKWIECIEYFVFSTIKNGYTWDLDRIITVDIENDIKRSATPTEARDCIESQILNKHNPIFAYSAQAYVKCREKRGRKATLYPMLTQSTQITGIMGGINNNATLEMGFEEKRGRKTWRNIHTEKTCLPLYVAAIRPTLKTLADLAEWQALHASECSMRVY</sequence>
<dbReference type="AlphaFoldDB" id="A0A420H721"/>
<comment type="caution">
    <text evidence="1">The sequence shown here is derived from an EMBL/GenBank/DDBJ whole genome shotgun (WGS) entry which is preliminary data.</text>
</comment>
<gene>
    <name evidence="1" type="ORF">GcM3_220014</name>
</gene>
<reference evidence="1 2" key="1">
    <citation type="journal article" date="2018" name="BMC Genomics">
        <title>Comparative genome analyses reveal sequence features reflecting distinct modes of host-adaptation between dicot and monocot powdery mildew.</title>
        <authorList>
            <person name="Wu Y."/>
            <person name="Ma X."/>
            <person name="Pan Z."/>
            <person name="Kale S.D."/>
            <person name="Song Y."/>
            <person name="King H."/>
            <person name="Zhang Q."/>
            <person name="Presley C."/>
            <person name="Deng X."/>
            <person name="Wei C.I."/>
            <person name="Xiao S."/>
        </authorList>
    </citation>
    <scope>NUCLEOTIDE SEQUENCE [LARGE SCALE GENOMIC DNA]</scope>
    <source>
        <strain evidence="1">UMSG3</strain>
    </source>
</reference>
<evidence type="ECO:0000313" key="2">
    <source>
        <dbReference type="Proteomes" id="UP000283383"/>
    </source>
</evidence>
<proteinExistence type="predicted"/>
<keyword evidence="2" id="KW-1185">Reference proteome</keyword>
<name>A0A420H721_9PEZI</name>
<dbReference type="EMBL" id="MCBQ01022076">
    <property type="protein sequence ID" value="RKF53222.1"/>
    <property type="molecule type" value="Genomic_DNA"/>
</dbReference>
<dbReference type="Proteomes" id="UP000283383">
    <property type="component" value="Unassembled WGS sequence"/>
</dbReference>